<feature type="disulfide bond" description="Redox-active" evidence="2">
    <location>
        <begin position="10"/>
        <end position="13"/>
    </location>
</feature>
<feature type="active site" description="Nucleophile" evidence="1">
    <location>
        <position position="13"/>
    </location>
</feature>
<dbReference type="InterPro" id="IPR005243">
    <property type="entry name" value="THIRX-like_proc"/>
</dbReference>
<gene>
    <name evidence="4" type="primary">rad</name>
    <name evidence="4" type="ORF">SBF1_4290018</name>
</gene>
<dbReference type="Gene3D" id="3.40.30.10">
    <property type="entry name" value="Glutaredoxin"/>
    <property type="match status" value="1"/>
</dbReference>
<dbReference type="PANTHER" id="PTHR36450">
    <property type="entry name" value="THIOREDOXIN"/>
    <property type="match status" value="1"/>
</dbReference>
<dbReference type="Proteomes" id="UP000238916">
    <property type="component" value="Unassembled WGS sequence"/>
</dbReference>
<proteinExistence type="predicted"/>
<dbReference type="SUPFAM" id="SSF52833">
    <property type="entry name" value="Thioredoxin-like"/>
    <property type="match status" value="1"/>
</dbReference>
<reference evidence="5" key="1">
    <citation type="submission" date="2018-02" db="EMBL/GenBank/DDBJ databases">
        <authorList>
            <person name="Hausmann B."/>
        </authorList>
    </citation>
    <scope>NUCLEOTIDE SEQUENCE [LARGE SCALE GENOMIC DNA]</scope>
    <source>
        <strain evidence="5">Peat soil MAG SbF1</strain>
    </source>
</reference>
<dbReference type="PIRSF" id="PIRSF037031">
    <property type="entry name" value="Redox_disulphide_2"/>
    <property type="match status" value="1"/>
</dbReference>
<accession>A0A2U3LBD1</accession>
<evidence type="ECO:0000313" key="5">
    <source>
        <dbReference type="Proteomes" id="UP000238916"/>
    </source>
</evidence>
<dbReference type="EMBL" id="OMOF01000367">
    <property type="protein sequence ID" value="SPF49039.1"/>
    <property type="molecule type" value="Genomic_DNA"/>
</dbReference>
<dbReference type="InterPro" id="IPR012336">
    <property type="entry name" value="Thioredoxin-like_fold"/>
</dbReference>
<evidence type="ECO:0000313" key="4">
    <source>
        <dbReference type="EMBL" id="SPF49039.1"/>
    </source>
</evidence>
<dbReference type="NCBIfam" id="TIGR00412">
    <property type="entry name" value="redox_disulf_2"/>
    <property type="match status" value="1"/>
</dbReference>
<sequence>MDIKVLGTGCKKCIALYNLINEAITELGIQANVEKVEEITKIVQYGVMLTPGLVINGKVKMSGKVLSKADVKKYIQEEM</sequence>
<dbReference type="OrthoDB" id="9800630at2"/>
<dbReference type="Pfam" id="PF13192">
    <property type="entry name" value="Thioredoxin_3"/>
    <property type="match status" value="1"/>
</dbReference>
<organism evidence="4 5">
    <name type="scientific">Candidatus Desulfosporosinus infrequens</name>
    <dbReference type="NCBI Taxonomy" id="2043169"/>
    <lineage>
        <taxon>Bacteria</taxon>
        <taxon>Bacillati</taxon>
        <taxon>Bacillota</taxon>
        <taxon>Clostridia</taxon>
        <taxon>Eubacteriales</taxon>
        <taxon>Desulfitobacteriaceae</taxon>
        <taxon>Desulfosporosinus</taxon>
    </lineage>
</organism>
<dbReference type="AlphaFoldDB" id="A0A2U3LBD1"/>
<evidence type="ECO:0000256" key="2">
    <source>
        <dbReference type="PIRSR" id="PIRSR037031-51"/>
    </source>
</evidence>
<protein>
    <submittedName>
        <fullName evidence="4">Redox-active disulfide protein 2</fullName>
    </submittedName>
</protein>
<dbReference type="PANTHER" id="PTHR36450:SF1">
    <property type="entry name" value="THIOREDOXIN"/>
    <property type="match status" value="1"/>
</dbReference>
<evidence type="ECO:0000256" key="1">
    <source>
        <dbReference type="PIRSR" id="PIRSR037031-50"/>
    </source>
</evidence>
<feature type="active site" description="Nucleophile" evidence="1">
    <location>
        <position position="10"/>
    </location>
</feature>
<dbReference type="InterPro" id="IPR036249">
    <property type="entry name" value="Thioredoxin-like_sf"/>
</dbReference>
<feature type="domain" description="Thioredoxin-like fold" evidence="3">
    <location>
        <begin position="1"/>
        <end position="75"/>
    </location>
</feature>
<keyword evidence="2" id="KW-1015">Disulfide bond</keyword>
<name>A0A2U3LBD1_9FIRM</name>
<evidence type="ECO:0000259" key="3">
    <source>
        <dbReference type="Pfam" id="PF13192"/>
    </source>
</evidence>
<keyword evidence="2" id="KW-0676">Redox-active center</keyword>